<dbReference type="Proteomes" id="UP001242480">
    <property type="component" value="Unassembled WGS sequence"/>
</dbReference>
<dbReference type="SUPFAM" id="SSF46689">
    <property type="entry name" value="Homeodomain-like"/>
    <property type="match status" value="2"/>
</dbReference>
<name>A0ABU0JF07_9HYPH</name>
<dbReference type="SMART" id="SM00342">
    <property type="entry name" value="HTH_ARAC"/>
    <property type="match status" value="1"/>
</dbReference>
<comment type="caution">
    <text evidence="6">The sequence shown here is derived from an EMBL/GenBank/DDBJ whole genome shotgun (WGS) entry which is preliminary data.</text>
</comment>
<feature type="domain" description="HTH araC/xylS-type" evidence="5">
    <location>
        <begin position="162"/>
        <end position="245"/>
    </location>
</feature>
<accession>A0ABU0JF07</accession>
<dbReference type="InterPro" id="IPR003313">
    <property type="entry name" value="AraC-bd"/>
</dbReference>
<dbReference type="Gene3D" id="2.60.120.10">
    <property type="entry name" value="Jelly Rolls"/>
    <property type="match status" value="1"/>
</dbReference>
<dbReference type="PROSITE" id="PS01124">
    <property type="entry name" value="HTH_ARAC_FAMILY_2"/>
    <property type="match status" value="1"/>
</dbReference>
<dbReference type="InterPro" id="IPR011051">
    <property type="entry name" value="RmlC_Cupin_sf"/>
</dbReference>
<reference evidence="6 7" key="1">
    <citation type="submission" date="2023-07" db="EMBL/GenBank/DDBJ databases">
        <title>Genomic Encyclopedia of Type Strains, Phase IV (KMG-IV): sequencing the most valuable type-strain genomes for metagenomic binning, comparative biology and taxonomic classification.</title>
        <authorList>
            <person name="Goeker M."/>
        </authorList>
    </citation>
    <scope>NUCLEOTIDE SEQUENCE [LARGE SCALE GENOMIC DNA]</scope>
    <source>
        <strain evidence="6 7">DSM 19619</strain>
    </source>
</reference>
<evidence type="ECO:0000313" key="6">
    <source>
        <dbReference type="EMBL" id="MDQ0472863.1"/>
    </source>
</evidence>
<dbReference type="PRINTS" id="PR00032">
    <property type="entry name" value="HTHARAC"/>
</dbReference>
<dbReference type="Pfam" id="PF02311">
    <property type="entry name" value="AraC_binding"/>
    <property type="match status" value="1"/>
</dbReference>
<keyword evidence="7" id="KW-1185">Reference proteome</keyword>
<dbReference type="InterPro" id="IPR009057">
    <property type="entry name" value="Homeodomain-like_sf"/>
</dbReference>
<dbReference type="InterPro" id="IPR018060">
    <property type="entry name" value="HTH_AraC"/>
</dbReference>
<evidence type="ECO:0000256" key="2">
    <source>
        <dbReference type="ARBA" id="ARBA00023125"/>
    </source>
</evidence>
<keyword evidence="4" id="KW-0804">Transcription</keyword>
<evidence type="ECO:0000256" key="3">
    <source>
        <dbReference type="ARBA" id="ARBA00023159"/>
    </source>
</evidence>
<dbReference type="PANTHER" id="PTHR46796">
    <property type="entry name" value="HTH-TYPE TRANSCRIPTIONAL ACTIVATOR RHAS-RELATED"/>
    <property type="match status" value="1"/>
</dbReference>
<dbReference type="InterPro" id="IPR014710">
    <property type="entry name" value="RmlC-like_jellyroll"/>
</dbReference>
<evidence type="ECO:0000259" key="5">
    <source>
        <dbReference type="PROSITE" id="PS01124"/>
    </source>
</evidence>
<evidence type="ECO:0000313" key="7">
    <source>
        <dbReference type="Proteomes" id="UP001242480"/>
    </source>
</evidence>
<dbReference type="EMBL" id="JAUSVX010000013">
    <property type="protein sequence ID" value="MDQ0472863.1"/>
    <property type="molecule type" value="Genomic_DNA"/>
</dbReference>
<gene>
    <name evidence="6" type="ORF">QO011_005893</name>
</gene>
<protein>
    <submittedName>
        <fullName evidence="6">AraC-like DNA-binding protein</fullName>
    </submittedName>
</protein>
<proteinExistence type="predicted"/>
<evidence type="ECO:0000256" key="4">
    <source>
        <dbReference type="ARBA" id="ARBA00023163"/>
    </source>
</evidence>
<evidence type="ECO:0000256" key="1">
    <source>
        <dbReference type="ARBA" id="ARBA00023015"/>
    </source>
</evidence>
<keyword evidence="2" id="KW-0238">DNA-binding</keyword>
<dbReference type="Gene3D" id="1.10.10.60">
    <property type="entry name" value="Homeodomain-like"/>
    <property type="match status" value="2"/>
</dbReference>
<keyword evidence="3" id="KW-0010">Activator</keyword>
<dbReference type="RefSeq" id="WP_307280307.1">
    <property type="nucleotide sequence ID" value="NZ_JAUSVX010000013.1"/>
</dbReference>
<dbReference type="InterPro" id="IPR020449">
    <property type="entry name" value="Tscrpt_reg_AraC-type_HTH"/>
</dbReference>
<dbReference type="SUPFAM" id="SSF51182">
    <property type="entry name" value="RmlC-like cupins"/>
    <property type="match status" value="1"/>
</dbReference>
<keyword evidence="1" id="KW-0805">Transcription regulation</keyword>
<sequence>MSINLEIRRYGGADRHVHDYSQVLFPLRGAMRVDIEGRTEVVASNCVALIPRDHVHDFAPTPDCRFMVVDVDVAALSEERLPALLRAGEPSLTRLDPWLWRLFRLLGDEVEADGQRAREAVHLVMSGLQLVRPGEALRPRRKAEQRILGVACAYGEGSEGGSVGDAARAAGLGQSQFHALFRATVGLSPKQYRLAKLFGRAVDRLVETADPISAIAYDLGYQDVSSFNRQFRRRFGMTPSQLRRGDRPAPGG</sequence>
<dbReference type="Pfam" id="PF12833">
    <property type="entry name" value="HTH_18"/>
    <property type="match status" value="1"/>
</dbReference>
<dbReference type="InterPro" id="IPR050204">
    <property type="entry name" value="AraC_XylS_family_regulators"/>
</dbReference>
<organism evidence="6 7">
    <name type="scientific">Labrys wisconsinensis</name>
    <dbReference type="NCBI Taxonomy" id="425677"/>
    <lineage>
        <taxon>Bacteria</taxon>
        <taxon>Pseudomonadati</taxon>
        <taxon>Pseudomonadota</taxon>
        <taxon>Alphaproteobacteria</taxon>
        <taxon>Hyphomicrobiales</taxon>
        <taxon>Xanthobacteraceae</taxon>
        <taxon>Labrys</taxon>
    </lineage>
</organism>